<feature type="domain" description="Mannose-1-phosphate guanyltransferase C-terminal" evidence="7">
    <location>
        <begin position="59"/>
        <end position="124"/>
    </location>
</feature>
<accession>A0ABQ7JA36</accession>
<dbReference type="InterPro" id="IPR056729">
    <property type="entry name" value="GMPPB_C"/>
</dbReference>
<keyword evidence="5" id="KW-0648">Protein biosynthesis</keyword>
<evidence type="ECO:0000256" key="3">
    <source>
        <dbReference type="ARBA" id="ARBA00022490"/>
    </source>
</evidence>
<dbReference type="EMBL" id="JADAQX010000288">
    <property type="protein sequence ID" value="KAF8820842.1"/>
    <property type="molecule type" value="Genomic_DNA"/>
</dbReference>
<comment type="subcellular location">
    <subcellularLocation>
        <location evidence="1">Cytoplasm</location>
        <location evidence="1">Cytosol</location>
    </subcellularLocation>
</comment>
<evidence type="ECO:0000313" key="8">
    <source>
        <dbReference type="EMBL" id="KAF8820842.1"/>
    </source>
</evidence>
<keyword evidence="9" id="KW-1185">Reference proteome</keyword>
<comment type="similarity">
    <text evidence="2">Belongs to the eIF-2B gamma/epsilon subunits family.</text>
</comment>
<dbReference type="InterPro" id="IPR011004">
    <property type="entry name" value="Trimer_LpxA-like_sf"/>
</dbReference>
<keyword evidence="3" id="KW-0963">Cytoplasm</keyword>
<proteinExistence type="inferred from homology"/>
<evidence type="ECO:0000256" key="2">
    <source>
        <dbReference type="ARBA" id="ARBA00007878"/>
    </source>
</evidence>
<comment type="caution">
    <text evidence="8">The sequence shown here is derived from an EMBL/GenBank/DDBJ whole genome shotgun (WGS) entry which is preliminary data.</text>
</comment>
<name>A0ABQ7JA36_9APIC</name>
<dbReference type="SUPFAM" id="SSF51161">
    <property type="entry name" value="Trimeric LpxA-like enzymes"/>
    <property type="match status" value="1"/>
</dbReference>
<gene>
    <name evidence="8" type="ORF">IE077_002756</name>
</gene>
<dbReference type="PANTHER" id="PTHR45989:SF1">
    <property type="entry name" value="TRANSLATION INITIATION FACTOR EIF-2B SUBUNIT GAMMA"/>
    <property type="match status" value="1"/>
</dbReference>
<dbReference type="Proteomes" id="UP000823046">
    <property type="component" value="Unassembled WGS sequence"/>
</dbReference>
<evidence type="ECO:0000313" key="9">
    <source>
        <dbReference type="Proteomes" id="UP000823046"/>
    </source>
</evidence>
<dbReference type="GO" id="GO:0003743">
    <property type="term" value="F:translation initiation factor activity"/>
    <property type="evidence" value="ECO:0007669"/>
    <property type="project" value="UniProtKB-KW"/>
</dbReference>
<evidence type="ECO:0000256" key="5">
    <source>
        <dbReference type="ARBA" id="ARBA00022917"/>
    </source>
</evidence>
<evidence type="ECO:0000256" key="4">
    <source>
        <dbReference type="ARBA" id="ARBA00022540"/>
    </source>
</evidence>
<dbReference type="Gene3D" id="2.160.10.10">
    <property type="entry name" value="Hexapeptide repeat proteins"/>
    <property type="match status" value="1"/>
</dbReference>
<dbReference type="InterPro" id="IPR051960">
    <property type="entry name" value="eIF2B_gamma"/>
</dbReference>
<protein>
    <submittedName>
        <fullName evidence="8">Eukaryotic initiation factor-2B, gamma subunit</fullName>
    </submittedName>
</protein>
<keyword evidence="4 8" id="KW-0396">Initiation factor</keyword>
<evidence type="ECO:0000259" key="7">
    <source>
        <dbReference type="Pfam" id="PF25087"/>
    </source>
</evidence>
<evidence type="ECO:0000256" key="1">
    <source>
        <dbReference type="ARBA" id="ARBA00004514"/>
    </source>
</evidence>
<organism evidence="8 9">
    <name type="scientific">Cardiosporidium cionae</name>
    <dbReference type="NCBI Taxonomy" id="476202"/>
    <lineage>
        <taxon>Eukaryota</taxon>
        <taxon>Sar</taxon>
        <taxon>Alveolata</taxon>
        <taxon>Apicomplexa</taxon>
        <taxon>Aconoidasida</taxon>
        <taxon>Nephromycida</taxon>
        <taxon>Cardiosporidium</taxon>
    </lineage>
</organism>
<dbReference type="Pfam" id="PF25087">
    <property type="entry name" value="GMPPB_C"/>
    <property type="match status" value="1"/>
</dbReference>
<reference evidence="8 9" key="1">
    <citation type="journal article" date="2020" name="bioRxiv">
        <title>Metabolic contributions of an alphaproteobacterial endosymbiont in the apicomplexan Cardiosporidium cionae.</title>
        <authorList>
            <person name="Hunter E.S."/>
            <person name="Paight C.J."/>
            <person name="Lane C.E."/>
        </authorList>
    </citation>
    <scope>NUCLEOTIDE SEQUENCE [LARGE SCALE GENOMIC DNA]</scope>
    <source>
        <strain evidence="8">ESH_2018</strain>
    </source>
</reference>
<comment type="subunit">
    <text evidence="6">Component of the translation initiation factor 2B (eIF2B) complex which is a heterodecamer of two sets of five different subunits: alpha, beta, gamma, delta and epsilon. Subunits alpha, beta and delta comprise a regulatory subcomplex and subunits epsilon and gamma comprise a catalytic subcomplex. Within the complex, the hexameric regulatory complex resides at the center, with the two heterodimeric catalytic subcomplexes bound on opposite sides.</text>
</comment>
<dbReference type="PANTHER" id="PTHR45989">
    <property type="entry name" value="TRANSLATION INITIATION FACTOR EIF-2B SUBUNIT GAMMA"/>
    <property type="match status" value="1"/>
</dbReference>
<evidence type="ECO:0000256" key="6">
    <source>
        <dbReference type="ARBA" id="ARBA00046432"/>
    </source>
</evidence>
<sequence length="159" mass="17556">MCHIQTSKQGVCCRVNSLKTYSEMHSQLSSLKQADLAAWLPIWLHSFSDISKTFKGSRIHPEAVIEANCTIRSSSIGKGAHIHMKAKVQNSIIMENGRVGESVSLHNSIVGEMAEIGSNSVLIGCHVQHNFKMAENTQAENETFPSFVDSLLDEKDDNE</sequence>